<sequence length="176" mass="18708">MQKTDLPENTLCVSPTIAPSVFIAKGTQVMGDVRISENASLWYNSVLRGDVNYISVGSNTNIQDGSVVHVTNDHPCIIGANVTVGHNANIHGCVIEDGCLIGIGAIILTGAHIKKGSIVGAGSVVLENTVVEENSLVVGIPGKKVRNLDENTYGEHLKWAQKYVQLAKIHKEKIGS</sequence>
<dbReference type="PANTHER" id="PTHR13061">
    <property type="entry name" value="DYNACTIN SUBUNIT P25"/>
    <property type="match status" value="1"/>
</dbReference>
<reference evidence="1 2" key="1">
    <citation type="submission" date="2019-08" db="EMBL/GenBank/DDBJ databases">
        <title>Complete genome sequence of Candidatus Uab amorphum.</title>
        <authorList>
            <person name="Shiratori T."/>
            <person name="Suzuki S."/>
            <person name="Kakizawa Y."/>
            <person name="Ishida K."/>
        </authorList>
    </citation>
    <scope>NUCLEOTIDE SEQUENCE [LARGE SCALE GENOMIC DNA]</scope>
    <source>
        <strain evidence="1 2">SRT547</strain>
    </source>
</reference>
<evidence type="ECO:0000313" key="1">
    <source>
        <dbReference type="EMBL" id="BBM87816.1"/>
    </source>
</evidence>
<dbReference type="SUPFAM" id="SSF51161">
    <property type="entry name" value="Trimeric LpxA-like enzymes"/>
    <property type="match status" value="1"/>
</dbReference>
<dbReference type="PANTHER" id="PTHR13061:SF29">
    <property type="entry name" value="GAMMA CARBONIC ANHYDRASE-LIKE 1, MITOCHONDRIAL-RELATED"/>
    <property type="match status" value="1"/>
</dbReference>
<dbReference type="AlphaFoldDB" id="A0A5S9F6E7"/>
<proteinExistence type="predicted"/>
<organism evidence="1 2">
    <name type="scientific">Uabimicrobium amorphum</name>
    <dbReference type="NCBI Taxonomy" id="2596890"/>
    <lineage>
        <taxon>Bacteria</taxon>
        <taxon>Pseudomonadati</taxon>
        <taxon>Planctomycetota</taxon>
        <taxon>Candidatus Uabimicrobiia</taxon>
        <taxon>Candidatus Uabimicrobiales</taxon>
        <taxon>Candidatus Uabimicrobiaceae</taxon>
        <taxon>Candidatus Uabimicrobium</taxon>
    </lineage>
</organism>
<dbReference type="CDD" id="cd04645">
    <property type="entry name" value="LbH_gamma_CA_like"/>
    <property type="match status" value="1"/>
</dbReference>
<dbReference type="RefSeq" id="WP_151971812.1">
    <property type="nucleotide sequence ID" value="NZ_AP019860.1"/>
</dbReference>
<dbReference type="EMBL" id="AP019860">
    <property type="protein sequence ID" value="BBM87816.1"/>
    <property type="molecule type" value="Genomic_DNA"/>
</dbReference>
<name>A0A5S9F6E7_UABAM</name>
<protein>
    <submittedName>
        <fullName evidence="1">Gamma carbonic anhydrase family protein</fullName>
    </submittedName>
</protein>
<dbReference type="InterPro" id="IPR001451">
    <property type="entry name" value="Hexapep"/>
</dbReference>
<accession>A0A5S9F6E7</accession>
<dbReference type="KEGG" id="uam:UABAM_06231"/>
<keyword evidence="2" id="KW-1185">Reference proteome</keyword>
<dbReference type="OrthoDB" id="9803036at2"/>
<dbReference type="Pfam" id="PF00132">
    <property type="entry name" value="Hexapep"/>
    <property type="match status" value="1"/>
</dbReference>
<dbReference type="InterPro" id="IPR050484">
    <property type="entry name" value="Transf_Hexapept/Carb_Anhydrase"/>
</dbReference>
<dbReference type="InterPro" id="IPR047324">
    <property type="entry name" value="LbH_gamma_CA-like"/>
</dbReference>
<gene>
    <name evidence="1" type="ORF">UABAM_06231</name>
</gene>
<dbReference type="Gene3D" id="2.160.10.10">
    <property type="entry name" value="Hexapeptide repeat proteins"/>
    <property type="match status" value="1"/>
</dbReference>
<dbReference type="InterPro" id="IPR011004">
    <property type="entry name" value="Trimer_LpxA-like_sf"/>
</dbReference>
<evidence type="ECO:0000313" key="2">
    <source>
        <dbReference type="Proteomes" id="UP000326354"/>
    </source>
</evidence>
<dbReference type="Proteomes" id="UP000326354">
    <property type="component" value="Chromosome"/>
</dbReference>